<dbReference type="RefSeq" id="WP_188892397.1">
    <property type="nucleotide sequence ID" value="NZ_BMHY01000015.1"/>
</dbReference>
<evidence type="ECO:0000313" key="3">
    <source>
        <dbReference type="Proteomes" id="UP000600247"/>
    </source>
</evidence>
<dbReference type="Proteomes" id="UP000600247">
    <property type="component" value="Unassembled WGS sequence"/>
</dbReference>
<dbReference type="Pfam" id="PF14038">
    <property type="entry name" value="YqzE"/>
    <property type="match status" value="1"/>
</dbReference>
<dbReference type="InterPro" id="IPR025622">
    <property type="entry name" value="YqzE"/>
</dbReference>
<dbReference type="EMBL" id="BMHY01000015">
    <property type="protein sequence ID" value="GGG85750.1"/>
    <property type="molecule type" value="Genomic_DNA"/>
</dbReference>
<gene>
    <name evidence="2" type="ORF">GCM10010918_49740</name>
</gene>
<proteinExistence type="predicted"/>
<evidence type="ECO:0000256" key="1">
    <source>
        <dbReference type="SAM" id="Phobius"/>
    </source>
</evidence>
<keyword evidence="1" id="KW-0472">Membrane</keyword>
<comment type="caution">
    <text evidence="2">The sequence shown here is derived from an EMBL/GenBank/DDBJ whole genome shotgun (WGS) entry which is preliminary data.</text>
</comment>
<evidence type="ECO:0008006" key="4">
    <source>
        <dbReference type="Google" id="ProtNLM"/>
    </source>
</evidence>
<keyword evidence="1" id="KW-1133">Transmembrane helix</keyword>
<dbReference type="AlphaFoldDB" id="A0A917M979"/>
<protein>
    <recommendedName>
        <fullName evidence="4">YqzE family protein</fullName>
    </recommendedName>
</protein>
<keyword evidence="1" id="KW-0812">Transmembrane</keyword>
<sequence length="64" mass="7637">MASGDDLIKYVTEQVVHYMETPRAERKQTKASAKAQREHWMTRWFGVGAMSLLLWWRGRAERQR</sequence>
<accession>A0A917M979</accession>
<feature type="transmembrane region" description="Helical" evidence="1">
    <location>
        <begin position="40"/>
        <end position="56"/>
    </location>
</feature>
<organism evidence="2 3">
    <name type="scientific">Paenibacillus radicis</name>
    <name type="common">ex Gao et al. 2016</name>
    <dbReference type="NCBI Taxonomy" id="1737354"/>
    <lineage>
        <taxon>Bacteria</taxon>
        <taxon>Bacillati</taxon>
        <taxon>Bacillota</taxon>
        <taxon>Bacilli</taxon>
        <taxon>Bacillales</taxon>
        <taxon>Paenibacillaceae</taxon>
        <taxon>Paenibacillus</taxon>
    </lineage>
</organism>
<name>A0A917M979_9BACL</name>
<evidence type="ECO:0000313" key="2">
    <source>
        <dbReference type="EMBL" id="GGG85750.1"/>
    </source>
</evidence>
<keyword evidence="3" id="KW-1185">Reference proteome</keyword>
<reference evidence="2 3" key="1">
    <citation type="journal article" date="2014" name="Int. J. Syst. Evol. Microbiol.">
        <title>Complete genome sequence of Corynebacterium casei LMG S-19264T (=DSM 44701T), isolated from a smear-ripened cheese.</title>
        <authorList>
            <consortium name="US DOE Joint Genome Institute (JGI-PGF)"/>
            <person name="Walter F."/>
            <person name="Albersmeier A."/>
            <person name="Kalinowski J."/>
            <person name="Ruckert C."/>
        </authorList>
    </citation>
    <scope>NUCLEOTIDE SEQUENCE [LARGE SCALE GENOMIC DNA]</scope>
    <source>
        <strain evidence="2 3">CGMCC 1.15286</strain>
    </source>
</reference>